<comment type="caution">
    <text evidence="3">The sequence shown here is derived from an EMBL/GenBank/DDBJ whole genome shotgun (WGS) entry which is preliminary data.</text>
</comment>
<evidence type="ECO:0000313" key="3">
    <source>
        <dbReference type="EMBL" id="GAH99441.1"/>
    </source>
</evidence>
<feature type="domain" description="Transposase zinc-binding" evidence="2">
    <location>
        <begin position="97"/>
        <end position="151"/>
    </location>
</feature>
<dbReference type="EMBL" id="BARV01001721">
    <property type="protein sequence ID" value="GAH99441.1"/>
    <property type="molecule type" value="Genomic_DNA"/>
</dbReference>
<evidence type="ECO:0000256" key="1">
    <source>
        <dbReference type="SAM" id="MobiDB-lite"/>
    </source>
</evidence>
<organism evidence="3">
    <name type="scientific">marine sediment metagenome</name>
    <dbReference type="NCBI Taxonomy" id="412755"/>
    <lineage>
        <taxon>unclassified sequences</taxon>
        <taxon>metagenomes</taxon>
        <taxon>ecological metagenomes</taxon>
    </lineage>
</organism>
<feature type="compositionally biased region" description="Basic and acidic residues" evidence="1">
    <location>
        <begin position="1"/>
        <end position="13"/>
    </location>
</feature>
<proteinExistence type="predicted"/>
<feature type="region of interest" description="Disordered" evidence="1">
    <location>
        <begin position="1"/>
        <end position="29"/>
    </location>
</feature>
<dbReference type="Pfam" id="PF14319">
    <property type="entry name" value="Zn_Tnp_IS91"/>
    <property type="match status" value="1"/>
</dbReference>
<name>X1JXH3_9ZZZZ</name>
<accession>X1JXH3</accession>
<gene>
    <name evidence="3" type="ORF">S06H3_04810</name>
</gene>
<dbReference type="AlphaFoldDB" id="X1JXH3"/>
<evidence type="ECO:0000259" key="2">
    <source>
        <dbReference type="Pfam" id="PF14319"/>
    </source>
</evidence>
<feature type="non-terminal residue" evidence="3">
    <location>
        <position position="194"/>
    </location>
</feature>
<sequence>MSNIVHTKEKSRGSQELSSRSVVVETPQRETQGILAASFSIDNAQGEKKVSSREENEKDFALERIALLDNCKQLDIFKQKAHQERLSLISVFEQRGHFRQVDLLSECQTKWVYYECQGCGSVGRAKNRCGMRVCPYCAGRMKAKLLAKYQKGIDQLSDFYKSRLKLVTLTLKNVPDLQSPDLNVITEIKQAFYR</sequence>
<protein>
    <recommendedName>
        <fullName evidence="2">Transposase zinc-binding domain-containing protein</fullName>
    </recommendedName>
</protein>
<reference evidence="3" key="1">
    <citation type="journal article" date="2014" name="Front. Microbiol.">
        <title>High frequency of phylogenetically diverse reductive dehalogenase-homologous genes in deep subseafloor sedimentary metagenomes.</title>
        <authorList>
            <person name="Kawai M."/>
            <person name="Futagami T."/>
            <person name="Toyoda A."/>
            <person name="Takaki Y."/>
            <person name="Nishi S."/>
            <person name="Hori S."/>
            <person name="Arai W."/>
            <person name="Tsubouchi T."/>
            <person name="Morono Y."/>
            <person name="Uchiyama I."/>
            <person name="Ito T."/>
            <person name="Fujiyama A."/>
            <person name="Inagaki F."/>
            <person name="Takami H."/>
        </authorList>
    </citation>
    <scope>NUCLEOTIDE SEQUENCE</scope>
    <source>
        <strain evidence="3">Expedition CK06-06</strain>
    </source>
</reference>
<dbReference type="InterPro" id="IPR026889">
    <property type="entry name" value="Zn_Tnp"/>
</dbReference>